<keyword evidence="2" id="KW-1185">Reference proteome</keyword>
<dbReference type="Proteomes" id="UP000515563">
    <property type="component" value="Chromosome"/>
</dbReference>
<reference evidence="2" key="1">
    <citation type="submission" date="2019-09" db="EMBL/GenBank/DDBJ databases">
        <title>Antimicrobial potential of Antarctic Bacteria.</title>
        <authorList>
            <person name="Benaud N."/>
            <person name="Edwards R.J."/>
            <person name="Ferrari B.C."/>
        </authorList>
    </citation>
    <scope>NUCLEOTIDE SEQUENCE [LARGE SCALE GENOMIC DNA]</scope>
    <source>
        <strain evidence="2">SPB151</strain>
    </source>
</reference>
<gene>
    <name evidence="1" type="ORF">F1D05_37490</name>
</gene>
<accession>A0A7G6X8I9</accession>
<dbReference type="RefSeq" id="WP_185444965.1">
    <property type="nucleotide sequence ID" value="NZ_CP043661.1"/>
</dbReference>
<evidence type="ECO:0000313" key="1">
    <source>
        <dbReference type="EMBL" id="QNE22554.1"/>
    </source>
</evidence>
<organism evidence="1 2">
    <name type="scientific">Kribbella qitaiheensis</name>
    <dbReference type="NCBI Taxonomy" id="1544730"/>
    <lineage>
        <taxon>Bacteria</taxon>
        <taxon>Bacillati</taxon>
        <taxon>Actinomycetota</taxon>
        <taxon>Actinomycetes</taxon>
        <taxon>Propionibacteriales</taxon>
        <taxon>Kribbellaceae</taxon>
        <taxon>Kribbella</taxon>
    </lineage>
</organism>
<evidence type="ECO:0000313" key="2">
    <source>
        <dbReference type="Proteomes" id="UP000515563"/>
    </source>
</evidence>
<protein>
    <submittedName>
        <fullName evidence="1">Uncharacterized protein</fullName>
    </submittedName>
</protein>
<dbReference type="KEGG" id="kqi:F1D05_37490"/>
<dbReference type="AlphaFoldDB" id="A0A7G6X8I9"/>
<dbReference type="EMBL" id="CP043661">
    <property type="protein sequence ID" value="QNE22554.1"/>
    <property type="molecule type" value="Genomic_DNA"/>
</dbReference>
<sequence length="66" mass="7249">MEAGEFATDLRRRVHEARQALRVAESESDFYAVDVRTGELNSLLRMAAENGVTIEPAATDRGPTEA</sequence>
<name>A0A7G6X8I9_9ACTN</name>
<reference evidence="1 2" key="2">
    <citation type="journal article" date="2020" name="Microbiol. Resour. Announc.">
        <title>Antarctic desert soil bacteria exhibit high novel natural product potential, evaluated through long-read genome sequencing and comparative genomics.</title>
        <authorList>
            <person name="Benaud N."/>
            <person name="Edwards R.J."/>
            <person name="Amos T.G."/>
            <person name="D'Agostino P.M."/>
            <person name="Gutierrez-Chavez C."/>
            <person name="Montgomery K."/>
            <person name="Nicetic I."/>
            <person name="Ferrari B.C."/>
        </authorList>
    </citation>
    <scope>NUCLEOTIDE SEQUENCE [LARGE SCALE GENOMIC DNA]</scope>
    <source>
        <strain evidence="1 2">SPB151</strain>
    </source>
</reference>
<proteinExistence type="predicted"/>